<keyword evidence="2" id="KW-1185">Reference proteome</keyword>
<sequence length="149" mass="15050">MTRNDPSAADAQAARQALEAAEHAREAARSRPAAPGWYGAARGLLFAVVFGVICGPWNGEIPLLIVAGVALVAFLGVHVLVASRGGVITMPHGPVGQRILIQAIPVVAFGLGWLAALPFGQAGGAIASAVLAGAALWAVTAWAEGQGRS</sequence>
<evidence type="ECO:0000313" key="1">
    <source>
        <dbReference type="EMBL" id="KAB8191152.1"/>
    </source>
</evidence>
<gene>
    <name evidence="1" type="ORF">FH608_031600</name>
</gene>
<dbReference type="EMBL" id="VDLX02000013">
    <property type="protein sequence ID" value="KAB8191152.1"/>
    <property type="molecule type" value="Genomic_DNA"/>
</dbReference>
<dbReference type="RefSeq" id="WP_139635998.1">
    <property type="nucleotide sequence ID" value="NZ_CP045572.1"/>
</dbReference>
<name>A0A5C4VKR2_9ACTN</name>
<dbReference type="OrthoDB" id="9988378at2"/>
<dbReference type="Proteomes" id="UP000312512">
    <property type="component" value="Unassembled WGS sequence"/>
</dbReference>
<organism evidence="1 2">
    <name type="scientific">Nonomuraea phyllanthi</name>
    <dbReference type="NCBI Taxonomy" id="2219224"/>
    <lineage>
        <taxon>Bacteria</taxon>
        <taxon>Bacillati</taxon>
        <taxon>Actinomycetota</taxon>
        <taxon>Actinomycetes</taxon>
        <taxon>Streptosporangiales</taxon>
        <taxon>Streptosporangiaceae</taxon>
        <taxon>Nonomuraea</taxon>
    </lineage>
</organism>
<dbReference type="AlphaFoldDB" id="A0A5C4VKR2"/>
<comment type="caution">
    <text evidence="1">The sequence shown here is derived from an EMBL/GenBank/DDBJ whole genome shotgun (WGS) entry which is preliminary data.</text>
</comment>
<protein>
    <submittedName>
        <fullName evidence="1">Uncharacterized protein</fullName>
    </submittedName>
</protein>
<accession>A0A5P9Z4D2</accession>
<proteinExistence type="predicted"/>
<reference evidence="1 2" key="1">
    <citation type="submission" date="2019-10" db="EMBL/GenBank/DDBJ databases">
        <title>Nonomuraea sp. nov., isolated from Phyllanthus amarus.</title>
        <authorList>
            <person name="Klykleung N."/>
            <person name="Tanasupawat S."/>
        </authorList>
    </citation>
    <scope>NUCLEOTIDE SEQUENCE [LARGE SCALE GENOMIC DNA]</scope>
    <source>
        <strain evidence="1 2">PA1-10</strain>
    </source>
</reference>
<evidence type="ECO:0000313" key="2">
    <source>
        <dbReference type="Proteomes" id="UP000312512"/>
    </source>
</evidence>
<accession>A0A5C4VKR2</accession>